<dbReference type="Pfam" id="PF01094">
    <property type="entry name" value="ANF_receptor"/>
    <property type="match status" value="1"/>
</dbReference>
<keyword evidence="9" id="KW-1071">Ligand-gated ion channel</keyword>
<evidence type="ECO:0000313" key="13">
    <source>
        <dbReference type="Proteomes" id="UP001176940"/>
    </source>
</evidence>
<comment type="caution">
    <text evidence="12">The sequence shown here is derived from an EMBL/GenBank/DDBJ whole genome shotgun (WGS) entry which is preliminary data.</text>
</comment>
<evidence type="ECO:0000256" key="6">
    <source>
        <dbReference type="ARBA" id="ARBA00023136"/>
    </source>
</evidence>
<dbReference type="Pfam" id="PF10613">
    <property type="entry name" value="Lig_chan-Glu_bd"/>
    <property type="match status" value="1"/>
</dbReference>
<dbReference type="InterPro" id="IPR028082">
    <property type="entry name" value="Peripla_BP_I"/>
</dbReference>
<dbReference type="InterPro" id="IPR001828">
    <property type="entry name" value="ANF_lig-bd_rcpt"/>
</dbReference>
<reference evidence="12" key="1">
    <citation type="submission" date="2023-07" db="EMBL/GenBank/DDBJ databases">
        <authorList>
            <person name="Stuckert A."/>
        </authorList>
    </citation>
    <scope>NUCLEOTIDE SEQUENCE</scope>
</reference>
<evidence type="ECO:0000256" key="10">
    <source>
        <dbReference type="ARBA" id="ARBA00023303"/>
    </source>
</evidence>
<name>A0ABN9LFD3_9NEOB</name>
<dbReference type="InterPro" id="IPR019594">
    <property type="entry name" value="Glu/Gly-bd"/>
</dbReference>
<accession>A0ABN9LFD3</accession>
<evidence type="ECO:0000256" key="8">
    <source>
        <dbReference type="ARBA" id="ARBA00023180"/>
    </source>
</evidence>
<dbReference type="Gene3D" id="3.40.190.10">
    <property type="entry name" value="Periplasmic binding protein-like II"/>
    <property type="match status" value="1"/>
</dbReference>
<evidence type="ECO:0000256" key="4">
    <source>
        <dbReference type="ARBA" id="ARBA00022989"/>
    </source>
</evidence>
<proteinExistence type="predicted"/>
<dbReference type="Proteomes" id="UP001176940">
    <property type="component" value="Unassembled WGS sequence"/>
</dbReference>
<keyword evidence="10" id="KW-0407">Ion channel</keyword>
<keyword evidence="6" id="KW-0472">Membrane</keyword>
<dbReference type="EMBL" id="CAUEEQ010017243">
    <property type="protein sequence ID" value="CAJ0940481.1"/>
    <property type="molecule type" value="Genomic_DNA"/>
</dbReference>
<protein>
    <recommendedName>
        <fullName evidence="11">Ionotropic glutamate receptor L-glutamate and glycine-binding domain-containing protein</fullName>
    </recommendedName>
</protein>
<comment type="subcellular location">
    <subcellularLocation>
        <location evidence="1">Membrane</location>
        <topology evidence="1">Multi-pass membrane protein</topology>
    </subcellularLocation>
</comment>
<gene>
    <name evidence="12" type="ORF">RIMI_LOCUS8616623</name>
</gene>
<keyword evidence="3" id="KW-0812">Transmembrane</keyword>
<keyword evidence="4" id="KW-1133">Transmembrane helix</keyword>
<dbReference type="SUPFAM" id="SSF53822">
    <property type="entry name" value="Periplasmic binding protein-like I"/>
    <property type="match status" value="1"/>
</dbReference>
<evidence type="ECO:0000256" key="7">
    <source>
        <dbReference type="ARBA" id="ARBA00023170"/>
    </source>
</evidence>
<evidence type="ECO:0000256" key="1">
    <source>
        <dbReference type="ARBA" id="ARBA00004141"/>
    </source>
</evidence>
<organism evidence="12 13">
    <name type="scientific">Ranitomeya imitator</name>
    <name type="common">mimic poison frog</name>
    <dbReference type="NCBI Taxonomy" id="111125"/>
    <lineage>
        <taxon>Eukaryota</taxon>
        <taxon>Metazoa</taxon>
        <taxon>Chordata</taxon>
        <taxon>Craniata</taxon>
        <taxon>Vertebrata</taxon>
        <taxon>Euteleostomi</taxon>
        <taxon>Amphibia</taxon>
        <taxon>Batrachia</taxon>
        <taxon>Anura</taxon>
        <taxon>Neobatrachia</taxon>
        <taxon>Hyloidea</taxon>
        <taxon>Dendrobatidae</taxon>
        <taxon>Dendrobatinae</taxon>
        <taxon>Ranitomeya</taxon>
    </lineage>
</organism>
<feature type="domain" description="Ionotropic glutamate receptor L-glutamate and glycine-binding" evidence="11">
    <location>
        <begin position="119"/>
        <end position="184"/>
    </location>
</feature>
<evidence type="ECO:0000313" key="12">
    <source>
        <dbReference type="EMBL" id="CAJ0940481.1"/>
    </source>
</evidence>
<keyword evidence="5" id="KW-0406">Ion transport</keyword>
<evidence type="ECO:0000256" key="9">
    <source>
        <dbReference type="ARBA" id="ARBA00023286"/>
    </source>
</evidence>
<keyword evidence="2" id="KW-0813">Transport</keyword>
<evidence type="ECO:0000256" key="3">
    <source>
        <dbReference type="ARBA" id="ARBA00022692"/>
    </source>
</evidence>
<dbReference type="SUPFAM" id="SSF53850">
    <property type="entry name" value="Periplasmic binding protein-like II"/>
    <property type="match status" value="1"/>
</dbReference>
<evidence type="ECO:0000259" key="11">
    <source>
        <dbReference type="SMART" id="SM00918"/>
    </source>
</evidence>
<dbReference type="SMART" id="SM00918">
    <property type="entry name" value="Lig_chan-Glu_bd"/>
    <property type="match status" value="1"/>
</dbReference>
<keyword evidence="7" id="KW-0675">Receptor</keyword>
<evidence type="ECO:0000256" key="2">
    <source>
        <dbReference type="ARBA" id="ARBA00022448"/>
    </source>
</evidence>
<keyword evidence="13" id="KW-1185">Reference proteome</keyword>
<dbReference type="Gene3D" id="3.40.50.2300">
    <property type="match status" value="1"/>
</dbReference>
<keyword evidence="8" id="KW-0325">Glycoprotein</keyword>
<sequence length="198" mass="22352">MTEAFRNLRKQRIELSRRGNAGDCLANPAVPWGHGVEIERALKQVQVDGLTGNIKFDQNGKRVNYTINIMELKSNGPRKIGYWSELDKMVVTVTDVLSANDSMGLENKTVIVTTILEAPYVMFKKNADQFEGNDRYEGYCVDLATEIARHCGFKYKLTIVGDGKYGARDAETKIWNGMVGELVYGLFQFHTSNNCWTQ</sequence>
<evidence type="ECO:0000256" key="5">
    <source>
        <dbReference type="ARBA" id="ARBA00023065"/>
    </source>
</evidence>